<feature type="region of interest" description="Disordered" evidence="7">
    <location>
        <begin position="54"/>
        <end position="125"/>
    </location>
</feature>
<protein>
    <submittedName>
        <fullName evidence="9">Type IV secretion system protein VirB10</fullName>
    </submittedName>
</protein>
<comment type="subcellular location">
    <subcellularLocation>
        <location evidence="1">Cell membrane</location>
        <topology evidence="1">Single-pass membrane protein</topology>
    </subcellularLocation>
</comment>
<proteinExistence type="inferred from homology"/>
<evidence type="ECO:0000256" key="7">
    <source>
        <dbReference type="SAM" id="MobiDB-lite"/>
    </source>
</evidence>
<keyword evidence="3" id="KW-1003">Cell membrane</keyword>
<feature type="region of interest" description="Disordered" evidence="7">
    <location>
        <begin position="147"/>
        <end position="190"/>
    </location>
</feature>
<keyword evidence="4 8" id="KW-0812">Transmembrane</keyword>
<comment type="caution">
    <text evidence="9">The sequence shown here is derived from an EMBL/GenBank/DDBJ whole genome shotgun (WGS) entry which is preliminary data.</text>
</comment>
<dbReference type="InterPro" id="IPR042217">
    <property type="entry name" value="T4SS_VirB10/TrbI"/>
</dbReference>
<keyword evidence="6 8" id="KW-0472">Membrane</keyword>
<dbReference type="NCBIfam" id="NF038091">
    <property type="entry name" value="T4SS_VirB10"/>
    <property type="match status" value="1"/>
</dbReference>
<dbReference type="Pfam" id="PF03743">
    <property type="entry name" value="TrbI"/>
    <property type="match status" value="1"/>
</dbReference>
<reference evidence="9 10" key="1">
    <citation type="submission" date="2024-06" db="EMBL/GenBank/DDBJ databases">
        <title>Genomic Encyclopedia of Type Strains, Phase IV (KMG-IV): sequencing the most valuable type-strain genomes for metagenomic binning, comparative biology and taxonomic classification.</title>
        <authorList>
            <person name="Goeker M."/>
        </authorList>
    </citation>
    <scope>NUCLEOTIDE SEQUENCE [LARGE SCALE GENOMIC DNA]</scope>
    <source>
        <strain evidence="9 10">DSM 29846</strain>
    </source>
</reference>
<comment type="similarity">
    <text evidence="2">Belongs to the TrbI/VirB10 family.</text>
</comment>
<feature type="transmembrane region" description="Helical" evidence="8">
    <location>
        <begin position="30"/>
        <end position="47"/>
    </location>
</feature>
<keyword evidence="5 8" id="KW-1133">Transmembrane helix</keyword>
<dbReference type="EMBL" id="JBEPLM010000009">
    <property type="protein sequence ID" value="MET3595089.1"/>
    <property type="molecule type" value="Genomic_DNA"/>
</dbReference>
<name>A0ABV2HXI7_9HYPH</name>
<feature type="compositionally biased region" description="Gly residues" evidence="7">
    <location>
        <begin position="167"/>
        <end position="176"/>
    </location>
</feature>
<evidence type="ECO:0000256" key="1">
    <source>
        <dbReference type="ARBA" id="ARBA00004162"/>
    </source>
</evidence>
<sequence>MSDSHYHPIEGDIAIGGQVRKAGVGIMRPVAVAAAIAGVGVVLYFLLSGGEEAPAVDTTPREEFRPVSAPSNEGFTAPAPPPLPTVQVPEAPPPPPPPPPAAAIPAATPAAPPVDVDCSNGNNPEHPKCVEVARQAKLLERVRSSSMVFDQSDQTNRAAQATANDQAGGGMIGGGDPSATGEQAPGDAGAVDSDRAFLKAMGAQGVEVSTATQNRRTDAWIPQGTMIRGSLETAINSDLAGMVKGSVREDVYSFDGRRILIPAGSSLIGDYKSGVERGQERVFIVWTRMIRGDGVSVQLGSYGTDRLGRSGMTGKVDKKYWERFGPPALMTMIGGAAQYVASLGQKDTQYITIVNSDGSVTRVPQDNGNNSQDRARQIAAETIASGIQQMATEAFQDTRNVRPTIHIAQGSDITVFVTRDLDFSDLYPDPVREEFERLLHNRRQRPSAAPPPGYAAPHSGGLVYK</sequence>
<dbReference type="CDD" id="cd16429">
    <property type="entry name" value="VirB10"/>
    <property type="match status" value="1"/>
</dbReference>
<evidence type="ECO:0000256" key="3">
    <source>
        <dbReference type="ARBA" id="ARBA00022475"/>
    </source>
</evidence>
<feature type="compositionally biased region" description="Polar residues" evidence="7">
    <location>
        <begin position="147"/>
        <end position="165"/>
    </location>
</feature>
<evidence type="ECO:0000256" key="6">
    <source>
        <dbReference type="ARBA" id="ARBA00023136"/>
    </source>
</evidence>
<dbReference type="Gene3D" id="2.40.128.260">
    <property type="entry name" value="Type IV secretion system, VirB10/TraB/TrbI"/>
    <property type="match status" value="2"/>
</dbReference>
<evidence type="ECO:0000313" key="9">
    <source>
        <dbReference type="EMBL" id="MET3595089.1"/>
    </source>
</evidence>
<evidence type="ECO:0000256" key="8">
    <source>
        <dbReference type="SAM" id="Phobius"/>
    </source>
</evidence>
<dbReference type="InterPro" id="IPR005498">
    <property type="entry name" value="T4SS_VirB10/TraB/TrbI"/>
</dbReference>
<evidence type="ECO:0000256" key="2">
    <source>
        <dbReference type="ARBA" id="ARBA00010265"/>
    </source>
</evidence>
<feature type="region of interest" description="Disordered" evidence="7">
    <location>
        <begin position="442"/>
        <end position="465"/>
    </location>
</feature>
<keyword evidence="10" id="KW-1185">Reference proteome</keyword>
<gene>
    <name evidence="9" type="ORF">ABID26_004501</name>
</gene>
<accession>A0ABV2HXI7</accession>
<evidence type="ECO:0000256" key="4">
    <source>
        <dbReference type="ARBA" id="ARBA00022692"/>
    </source>
</evidence>
<evidence type="ECO:0000256" key="5">
    <source>
        <dbReference type="ARBA" id="ARBA00022989"/>
    </source>
</evidence>
<dbReference type="RefSeq" id="WP_354416387.1">
    <property type="nucleotide sequence ID" value="NZ_JBEPLM010000009.1"/>
</dbReference>
<organism evidence="9 10">
    <name type="scientific">Mesorhizobium shonense</name>
    <dbReference type="NCBI Taxonomy" id="1209948"/>
    <lineage>
        <taxon>Bacteria</taxon>
        <taxon>Pseudomonadati</taxon>
        <taxon>Pseudomonadota</taxon>
        <taxon>Alphaproteobacteria</taxon>
        <taxon>Hyphomicrobiales</taxon>
        <taxon>Phyllobacteriaceae</taxon>
        <taxon>Mesorhizobium</taxon>
    </lineage>
</organism>
<evidence type="ECO:0000313" key="10">
    <source>
        <dbReference type="Proteomes" id="UP001549036"/>
    </source>
</evidence>
<feature type="compositionally biased region" description="Pro residues" evidence="7">
    <location>
        <begin position="78"/>
        <end position="102"/>
    </location>
</feature>
<dbReference type="InterPro" id="IPR047695">
    <property type="entry name" value="T4SS_VirB10/PtlG"/>
</dbReference>
<dbReference type="Proteomes" id="UP001549036">
    <property type="component" value="Unassembled WGS sequence"/>
</dbReference>